<dbReference type="SMART" id="SM00360">
    <property type="entry name" value="RRM"/>
    <property type="match status" value="1"/>
</dbReference>
<proteinExistence type="predicted"/>
<comment type="caution">
    <text evidence="5">The sequence shown here is derived from an EMBL/GenBank/DDBJ whole genome shotgun (WGS) entry which is preliminary data.</text>
</comment>
<evidence type="ECO:0000313" key="6">
    <source>
        <dbReference type="Proteomes" id="UP001630127"/>
    </source>
</evidence>
<evidence type="ECO:0000256" key="3">
    <source>
        <dbReference type="SAM" id="MobiDB-lite"/>
    </source>
</evidence>
<feature type="domain" description="RRM" evidence="4">
    <location>
        <begin position="39"/>
        <end position="117"/>
    </location>
</feature>
<evidence type="ECO:0000313" key="5">
    <source>
        <dbReference type="EMBL" id="KAL3506477.1"/>
    </source>
</evidence>
<dbReference type="InterPro" id="IPR012677">
    <property type="entry name" value="Nucleotide-bd_a/b_plait_sf"/>
</dbReference>
<dbReference type="Pfam" id="PF00076">
    <property type="entry name" value="RRM_1"/>
    <property type="match status" value="1"/>
</dbReference>
<dbReference type="PANTHER" id="PTHR48027">
    <property type="entry name" value="HETEROGENEOUS NUCLEAR RIBONUCLEOPROTEIN 87F-RELATED"/>
    <property type="match status" value="1"/>
</dbReference>
<dbReference type="Proteomes" id="UP001630127">
    <property type="component" value="Unassembled WGS sequence"/>
</dbReference>
<sequence>MAFFNRVGSLLRQSLNNNALLAPLPMSSMFNSIRCMSSSRLFVGGLPWGTDDSSLKEAFSGFGEVIDAKVITDRESGKSKGFGFISFSSRESASSALSAMDGQALQGRNIRVSYAEERSGPRGNFGRNFENSGGF</sequence>
<evidence type="ECO:0000259" key="4">
    <source>
        <dbReference type="PROSITE" id="PS50102"/>
    </source>
</evidence>
<dbReference type="InterPro" id="IPR000504">
    <property type="entry name" value="RRM_dom"/>
</dbReference>
<dbReference type="Gene3D" id="3.30.70.330">
    <property type="match status" value="1"/>
</dbReference>
<keyword evidence="6" id="KW-1185">Reference proteome</keyword>
<evidence type="ECO:0000256" key="2">
    <source>
        <dbReference type="PROSITE-ProRule" id="PRU00176"/>
    </source>
</evidence>
<keyword evidence="1 2" id="KW-0694">RNA-binding</keyword>
<dbReference type="GO" id="GO:0003723">
    <property type="term" value="F:RNA binding"/>
    <property type="evidence" value="ECO:0007669"/>
    <property type="project" value="UniProtKB-UniRule"/>
</dbReference>
<accession>A0ABD2YKV7</accession>
<gene>
    <name evidence="5" type="ORF">ACH5RR_031859</name>
</gene>
<dbReference type="InterPro" id="IPR052462">
    <property type="entry name" value="SLIRP/GR-RBP-like"/>
</dbReference>
<feature type="region of interest" description="Disordered" evidence="3">
    <location>
        <begin position="116"/>
        <end position="135"/>
    </location>
</feature>
<dbReference type="SUPFAM" id="SSF54928">
    <property type="entry name" value="RNA-binding domain, RBD"/>
    <property type="match status" value="1"/>
</dbReference>
<reference evidence="5 6" key="1">
    <citation type="submission" date="2024-11" db="EMBL/GenBank/DDBJ databases">
        <title>A near-complete genome assembly of Cinchona calisaya.</title>
        <authorList>
            <person name="Lian D.C."/>
            <person name="Zhao X.W."/>
            <person name="Wei L."/>
        </authorList>
    </citation>
    <scope>NUCLEOTIDE SEQUENCE [LARGE SCALE GENOMIC DNA]</scope>
    <source>
        <tissue evidence="5">Nenye</tissue>
    </source>
</reference>
<dbReference type="PROSITE" id="PS50102">
    <property type="entry name" value="RRM"/>
    <property type="match status" value="1"/>
</dbReference>
<dbReference type="AlphaFoldDB" id="A0ABD2YKV7"/>
<evidence type="ECO:0000256" key="1">
    <source>
        <dbReference type="ARBA" id="ARBA00022884"/>
    </source>
</evidence>
<protein>
    <recommendedName>
        <fullName evidence="4">RRM domain-containing protein</fullName>
    </recommendedName>
</protein>
<dbReference type="InterPro" id="IPR035979">
    <property type="entry name" value="RBD_domain_sf"/>
</dbReference>
<organism evidence="5 6">
    <name type="scientific">Cinchona calisaya</name>
    <dbReference type="NCBI Taxonomy" id="153742"/>
    <lineage>
        <taxon>Eukaryota</taxon>
        <taxon>Viridiplantae</taxon>
        <taxon>Streptophyta</taxon>
        <taxon>Embryophyta</taxon>
        <taxon>Tracheophyta</taxon>
        <taxon>Spermatophyta</taxon>
        <taxon>Magnoliopsida</taxon>
        <taxon>eudicotyledons</taxon>
        <taxon>Gunneridae</taxon>
        <taxon>Pentapetalae</taxon>
        <taxon>asterids</taxon>
        <taxon>lamiids</taxon>
        <taxon>Gentianales</taxon>
        <taxon>Rubiaceae</taxon>
        <taxon>Cinchonoideae</taxon>
        <taxon>Cinchoneae</taxon>
        <taxon>Cinchona</taxon>
    </lineage>
</organism>
<name>A0ABD2YKV7_9GENT</name>
<dbReference type="EMBL" id="JBJUIK010000013">
    <property type="protein sequence ID" value="KAL3506477.1"/>
    <property type="molecule type" value="Genomic_DNA"/>
</dbReference>